<feature type="compositionally biased region" description="Acidic residues" evidence="1">
    <location>
        <begin position="1"/>
        <end position="10"/>
    </location>
</feature>
<sequence length="814" mass="91689">MDLNEFENCSDSDSSSRSNASRTERVLEMMKSFGKAMSRKKNAHAKNQPSGDLPAVSTSNKLLKISPEECNASSIKLGVAQLRQNFAVLPPSSKPSPRKKFVQTVLSFGLHKDLASKAPVADEVISAGESYAAGDSDHNATSPVGSSSDNAVDMTLDDDSIVGDSTGDDNVEICDSFLTDFEKSDVVDLTFLDDSTVECTVKRTVESTRGKLKSEDIEYSPKSSAVTSEDKAYSPKASGVESRKRKRNSRKKEKGQWRKKSIKTGKVFSPVSSDTIPKDSSVVRRGWRTEYVPKYATDEEMAIFENVYSNQILSVESDLPAKFVNTWLRAGKLKKIPPDLFYLNGCDKSAERTQDAPDYDTDDEYGIDPGRSKGETKPAILKPTKAKPKKENADDEDEEKSKKFLLGTNTDFVENPEVIPEKNGDIYYEVDVNGHVLVAVKRYKDGNVHYFHPRVYYMHEDGFIVCCRVGWSQGVGEHGMRNKADIAAGMMELLGKREGSRLFTRSYTILSAQPDLEGYLRATLYSAACNKTSKKFFVHHMSLITFEGKRPQGYVGDHIGARSNNSIYFLRWIPRSENSQKENIDQDQNAPHKNYELSNLDIDEDHYKLLKCDYYKDPECDFIFASGDGTHVINTRTGKHIDIQKKEYKNGFVKYRISIPYAAGKKTVDFSRFLAGCFIGRPLTEKETCDHKDHNRSNNKIGNLLPRHKLFQANNRKINHEGKREDGSIVGVYRKRSHDKKKWAFWVASVRVYTPYGSTASTEDQTHFSIEKLGYEEALAEAIKHRQKYHLFKGMYFGFEGVAPALRKIVAKKE</sequence>
<name>A0A1Z5K2Z4_FISSO</name>
<dbReference type="EMBL" id="BDSP01000150">
    <property type="protein sequence ID" value="GAX20569.1"/>
    <property type="molecule type" value="Genomic_DNA"/>
</dbReference>
<accession>A0A1Z5K2Z4</accession>
<dbReference type="Gene3D" id="1.20.5.2050">
    <property type="match status" value="1"/>
</dbReference>
<dbReference type="Proteomes" id="UP000198406">
    <property type="component" value="Unassembled WGS sequence"/>
</dbReference>
<comment type="caution">
    <text evidence="2">The sequence shown here is derived from an EMBL/GenBank/DDBJ whole genome shotgun (WGS) entry which is preliminary data.</text>
</comment>
<dbReference type="InterPro" id="IPR044925">
    <property type="entry name" value="His-Me_finger_sf"/>
</dbReference>
<feature type="compositionally biased region" description="Polar residues" evidence="1">
    <location>
        <begin position="45"/>
        <end position="56"/>
    </location>
</feature>
<keyword evidence="3" id="KW-1185">Reference proteome</keyword>
<feature type="region of interest" description="Disordered" evidence="1">
    <location>
        <begin position="132"/>
        <end position="154"/>
    </location>
</feature>
<feature type="compositionally biased region" description="Acidic residues" evidence="1">
    <location>
        <begin position="357"/>
        <end position="366"/>
    </location>
</feature>
<organism evidence="2 3">
    <name type="scientific">Fistulifera solaris</name>
    <name type="common">Oleaginous diatom</name>
    <dbReference type="NCBI Taxonomy" id="1519565"/>
    <lineage>
        <taxon>Eukaryota</taxon>
        <taxon>Sar</taxon>
        <taxon>Stramenopiles</taxon>
        <taxon>Ochrophyta</taxon>
        <taxon>Bacillariophyta</taxon>
        <taxon>Bacillariophyceae</taxon>
        <taxon>Bacillariophycidae</taxon>
        <taxon>Naviculales</taxon>
        <taxon>Naviculaceae</taxon>
        <taxon>Fistulifera</taxon>
    </lineage>
</organism>
<evidence type="ECO:0000313" key="2">
    <source>
        <dbReference type="EMBL" id="GAX20569.1"/>
    </source>
</evidence>
<protein>
    <submittedName>
        <fullName evidence="2">Uncharacterized protein</fullName>
    </submittedName>
</protein>
<evidence type="ECO:0000313" key="3">
    <source>
        <dbReference type="Proteomes" id="UP000198406"/>
    </source>
</evidence>
<proteinExistence type="predicted"/>
<dbReference type="InParanoid" id="A0A1Z5K2Z4"/>
<feature type="compositionally biased region" description="Low complexity" evidence="1">
    <location>
        <begin position="11"/>
        <end position="21"/>
    </location>
</feature>
<feature type="compositionally biased region" description="Polar residues" evidence="1">
    <location>
        <begin position="139"/>
        <end position="150"/>
    </location>
</feature>
<feature type="region of interest" description="Disordered" evidence="1">
    <location>
        <begin position="351"/>
        <end position="401"/>
    </location>
</feature>
<dbReference type="SUPFAM" id="SSF54060">
    <property type="entry name" value="His-Me finger endonucleases"/>
    <property type="match status" value="2"/>
</dbReference>
<dbReference type="AlphaFoldDB" id="A0A1Z5K2Z4"/>
<reference evidence="2 3" key="1">
    <citation type="journal article" date="2015" name="Plant Cell">
        <title>Oil accumulation by the oleaginous diatom Fistulifera solaris as revealed by the genome and transcriptome.</title>
        <authorList>
            <person name="Tanaka T."/>
            <person name="Maeda Y."/>
            <person name="Veluchamy A."/>
            <person name="Tanaka M."/>
            <person name="Abida H."/>
            <person name="Marechal E."/>
            <person name="Bowler C."/>
            <person name="Muto M."/>
            <person name="Sunaga Y."/>
            <person name="Tanaka M."/>
            <person name="Yoshino T."/>
            <person name="Taniguchi T."/>
            <person name="Fukuda Y."/>
            <person name="Nemoto M."/>
            <person name="Matsumoto M."/>
            <person name="Wong P.S."/>
            <person name="Aburatani S."/>
            <person name="Fujibuchi W."/>
        </authorList>
    </citation>
    <scope>NUCLEOTIDE SEQUENCE [LARGE SCALE GENOMIC DNA]</scope>
    <source>
        <strain evidence="2 3">JPCC DA0580</strain>
    </source>
</reference>
<dbReference type="Gene3D" id="3.90.75.20">
    <property type="match status" value="2"/>
</dbReference>
<gene>
    <name evidence="2" type="ORF">FisN_3Hu581</name>
</gene>
<evidence type="ECO:0000256" key="1">
    <source>
        <dbReference type="SAM" id="MobiDB-lite"/>
    </source>
</evidence>
<feature type="region of interest" description="Disordered" evidence="1">
    <location>
        <begin position="210"/>
        <end position="256"/>
    </location>
</feature>
<feature type="region of interest" description="Disordered" evidence="1">
    <location>
        <begin position="1"/>
        <end position="56"/>
    </location>
</feature>
<feature type="compositionally biased region" description="Basic residues" evidence="1">
    <location>
        <begin position="243"/>
        <end position="256"/>
    </location>
</feature>